<dbReference type="GO" id="GO:0004519">
    <property type="term" value="F:endonuclease activity"/>
    <property type="evidence" value="ECO:0007669"/>
    <property type="project" value="UniProtKB-KW"/>
</dbReference>
<sequence>MTTDPAQEDSAWIAAEVARDLALETGLELNPAMMDADGFHGWAIGYSAQVEDGYAFDLLLAVGYRSSEATLRPGRFSGRLVRSFATGVSADPQAWKQQWALAMQGSISATVYADDEMILAPERLPSIEFRTVEIECVAKSSGTSVLERKLATLIASRAALSLFLVGLDLQAQDSGEILTEGASVRVAVNKYERNPVARMQCIAHYGSSCWVCDVSFAKYGEIGDGYIHVHHRVLVSSFAGASYVVDPIRDLVPLCPNCHMMIHRRNPPLEPAALRGILGLPSKPPLPAVSPPQ</sequence>
<protein>
    <submittedName>
        <fullName evidence="1">HNH endonuclease</fullName>
    </submittedName>
</protein>
<keyword evidence="1" id="KW-0255">Endonuclease</keyword>
<name>A0ABS2CK64_9MICO</name>
<keyword evidence="1" id="KW-0540">Nuclease</keyword>
<dbReference type="RefSeq" id="WP_204130756.1">
    <property type="nucleotide sequence ID" value="NZ_JAFDVD010000008.1"/>
</dbReference>
<evidence type="ECO:0000313" key="2">
    <source>
        <dbReference type="Proteomes" id="UP001430172"/>
    </source>
</evidence>
<dbReference type="InterPro" id="IPR003615">
    <property type="entry name" value="HNH_nuc"/>
</dbReference>
<dbReference type="EMBL" id="JAFDVD010000008">
    <property type="protein sequence ID" value="MBM6400278.1"/>
    <property type="molecule type" value="Genomic_DNA"/>
</dbReference>
<comment type="caution">
    <text evidence="1">The sequence shown here is derived from an EMBL/GenBank/DDBJ whole genome shotgun (WGS) entry which is preliminary data.</text>
</comment>
<organism evidence="1 2">
    <name type="scientific">Phycicoccus sonneratiae</name>
    <dbReference type="NCBI Taxonomy" id="2807628"/>
    <lineage>
        <taxon>Bacteria</taxon>
        <taxon>Bacillati</taxon>
        <taxon>Actinomycetota</taxon>
        <taxon>Actinomycetes</taxon>
        <taxon>Micrococcales</taxon>
        <taxon>Intrasporangiaceae</taxon>
        <taxon>Phycicoccus</taxon>
    </lineage>
</organism>
<evidence type="ECO:0000313" key="1">
    <source>
        <dbReference type="EMBL" id="MBM6400278.1"/>
    </source>
</evidence>
<proteinExistence type="predicted"/>
<accession>A0ABS2CK64</accession>
<keyword evidence="2" id="KW-1185">Reference proteome</keyword>
<reference evidence="1" key="1">
    <citation type="submission" date="2021-02" db="EMBL/GenBank/DDBJ databases">
        <title>Phycicoccus sp. MQZ13P-5T, whole genome shotgun sequence.</title>
        <authorList>
            <person name="Tuo L."/>
        </authorList>
    </citation>
    <scope>NUCLEOTIDE SEQUENCE</scope>
    <source>
        <strain evidence="1">MQZ13P-5</strain>
    </source>
</reference>
<gene>
    <name evidence="1" type="ORF">JQN70_07775</name>
</gene>
<dbReference type="Proteomes" id="UP001430172">
    <property type="component" value="Unassembled WGS sequence"/>
</dbReference>
<keyword evidence="1" id="KW-0378">Hydrolase</keyword>
<dbReference type="CDD" id="cd00085">
    <property type="entry name" value="HNHc"/>
    <property type="match status" value="1"/>
</dbReference>